<protein>
    <submittedName>
        <fullName evidence="1">Uncharacterized protein</fullName>
    </submittedName>
</protein>
<reference evidence="1" key="2">
    <citation type="submission" date="2021-01" db="UniProtKB">
        <authorList>
            <consortium name="EnsemblMetazoa"/>
        </authorList>
    </citation>
    <scope>IDENTIFICATION</scope>
</reference>
<accession>A0A7M7HEP1</accession>
<dbReference type="EnsemblMetazoa" id="XM_011664518">
    <property type="protein sequence ID" value="XP_011662820"/>
    <property type="gene ID" value="LOC105437659"/>
</dbReference>
<reference evidence="2" key="1">
    <citation type="submission" date="2015-02" db="EMBL/GenBank/DDBJ databases">
        <title>Genome sequencing for Strongylocentrotus purpuratus.</title>
        <authorList>
            <person name="Murali S."/>
            <person name="Liu Y."/>
            <person name="Vee V."/>
            <person name="English A."/>
            <person name="Wang M."/>
            <person name="Skinner E."/>
            <person name="Han Y."/>
            <person name="Muzny D.M."/>
            <person name="Worley K.C."/>
            <person name="Gibbs R.A."/>
        </authorList>
    </citation>
    <scope>NUCLEOTIDE SEQUENCE</scope>
</reference>
<keyword evidence="2" id="KW-1185">Reference proteome</keyword>
<dbReference type="InParanoid" id="A0A7M7HEP1"/>
<sequence length="242" mass="27110">MMAESSTESGGMLQYLVVKKVDVCVCSGSHSDNVQGLIQQIEEDMPDVVGSVRFQTLPYNISDMNRFDFSGIDVLLLCHSIENRRFSLTNVTDALYDGFLPKAKKFVGKSKVGVIAHDFPEEARTGENLTSRMESFRNNQETTFTSSSVVLIGGRLHQVPVEINQEQLNELKQFFRFASSPPPEEAAEVCLRRRSCILCLPFVQCCMKMFPCCRPRQNVGCLAYSVQHDGSPYAISRDDNMA</sequence>
<name>A0A7M7HEP1_STRPU</name>
<dbReference type="Proteomes" id="UP000007110">
    <property type="component" value="Unassembled WGS sequence"/>
</dbReference>
<dbReference type="RefSeq" id="XP_011662820.2">
    <property type="nucleotide sequence ID" value="XM_011664518.2"/>
</dbReference>
<dbReference type="AlphaFoldDB" id="A0A7M7HEP1"/>
<dbReference type="KEGG" id="spu:105437659"/>
<dbReference type="GeneID" id="105437659"/>
<proteinExistence type="predicted"/>
<evidence type="ECO:0000313" key="2">
    <source>
        <dbReference type="Proteomes" id="UP000007110"/>
    </source>
</evidence>
<dbReference type="OMA" id="CCKPRRN"/>
<dbReference type="OrthoDB" id="10322338at2759"/>
<organism evidence="1 2">
    <name type="scientific">Strongylocentrotus purpuratus</name>
    <name type="common">Purple sea urchin</name>
    <dbReference type="NCBI Taxonomy" id="7668"/>
    <lineage>
        <taxon>Eukaryota</taxon>
        <taxon>Metazoa</taxon>
        <taxon>Echinodermata</taxon>
        <taxon>Eleutherozoa</taxon>
        <taxon>Echinozoa</taxon>
        <taxon>Echinoidea</taxon>
        <taxon>Euechinoidea</taxon>
        <taxon>Echinacea</taxon>
        <taxon>Camarodonta</taxon>
        <taxon>Echinidea</taxon>
        <taxon>Strongylocentrotidae</taxon>
        <taxon>Strongylocentrotus</taxon>
    </lineage>
</organism>
<evidence type="ECO:0000313" key="1">
    <source>
        <dbReference type="EnsemblMetazoa" id="XP_011662820"/>
    </source>
</evidence>